<dbReference type="HOGENOM" id="CLU_171648_0_0_7"/>
<organism evidence="2 3">
    <name type="scientific">Sulfuricurvum kujiense (strain ATCC BAA-921 / DSM 16994 / JCM 11577 / YK-1)</name>
    <dbReference type="NCBI Taxonomy" id="709032"/>
    <lineage>
        <taxon>Bacteria</taxon>
        <taxon>Pseudomonadati</taxon>
        <taxon>Campylobacterota</taxon>
        <taxon>Epsilonproteobacteria</taxon>
        <taxon>Campylobacterales</taxon>
        <taxon>Sulfurimonadaceae</taxon>
        <taxon>Sulfuricurvum</taxon>
    </lineage>
</organism>
<feature type="compositionally biased region" description="Basic and acidic residues" evidence="1">
    <location>
        <begin position="44"/>
        <end position="102"/>
    </location>
</feature>
<protein>
    <submittedName>
        <fullName evidence="2">Uncharacterized protein</fullName>
    </submittedName>
</protein>
<gene>
    <name evidence="2" type="ordered locus">Sulku_0038</name>
</gene>
<sequence length="102" mass="11446">MADIGPIGGAIYVNQQMASVASEKNAVLNRFELQALAAASASQEAKKEIEEVRPTEENQGVDPDREHTKEQAEQEERRSEHNEKNEENEKPLKPLHLLDIKV</sequence>
<evidence type="ECO:0000313" key="2">
    <source>
        <dbReference type="EMBL" id="ADR32706.1"/>
    </source>
</evidence>
<dbReference type="AlphaFoldDB" id="E4TW90"/>
<keyword evidence="3" id="KW-1185">Reference proteome</keyword>
<dbReference type="eggNOG" id="ENOG5031DJY">
    <property type="taxonomic scope" value="Bacteria"/>
</dbReference>
<dbReference type="KEGG" id="sku:Sulku_0038"/>
<dbReference type="EMBL" id="CP002355">
    <property type="protein sequence ID" value="ADR32706.1"/>
    <property type="molecule type" value="Genomic_DNA"/>
</dbReference>
<evidence type="ECO:0000313" key="3">
    <source>
        <dbReference type="Proteomes" id="UP000008721"/>
    </source>
</evidence>
<reference evidence="2 3" key="1">
    <citation type="journal article" date="2012" name="Stand. Genomic Sci.">
        <title>Complete genome sequence of the sulfur compounds oxidizing chemolithoautotroph Sulfuricurvum kujiense type strain (YK-1(T)).</title>
        <authorList>
            <person name="Han C."/>
            <person name="Kotsyurbenko O."/>
            <person name="Chertkov O."/>
            <person name="Held B."/>
            <person name="Lapidus A."/>
            <person name="Nolan M."/>
            <person name="Lucas S."/>
            <person name="Hammon N."/>
            <person name="Deshpande S."/>
            <person name="Cheng J.F."/>
            <person name="Tapia R."/>
            <person name="Goodwin L.A."/>
            <person name="Pitluck S."/>
            <person name="Liolios K."/>
            <person name="Pagani I."/>
            <person name="Ivanova N."/>
            <person name="Mavromatis K."/>
            <person name="Mikhailova N."/>
            <person name="Pati A."/>
            <person name="Chen A."/>
            <person name="Palaniappan K."/>
            <person name="Land M."/>
            <person name="Hauser L."/>
            <person name="Chang Y.J."/>
            <person name="Jeffries C.D."/>
            <person name="Brambilla E.M."/>
            <person name="Rohde M."/>
            <person name="Spring S."/>
            <person name="Sikorski J."/>
            <person name="Goker M."/>
            <person name="Woyke T."/>
            <person name="Bristow J."/>
            <person name="Eisen J.A."/>
            <person name="Markowitz V."/>
            <person name="Hugenholtz P."/>
            <person name="Kyrpides N.C."/>
            <person name="Klenk H.P."/>
            <person name="Detter J.C."/>
        </authorList>
    </citation>
    <scope>NUCLEOTIDE SEQUENCE [LARGE SCALE GENOMIC DNA]</scope>
    <source>
        <strain evidence="3">ATCC BAA-921 / DSM 16994 / JCM 11577 / YK-1</strain>
    </source>
</reference>
<name>E4TW90_SULKY</name>
<accession>E4TW90</accession>
<dbReference type="Proteomes" id="UP000008721">
    <property type="component" value="Chromosome"/>
</dbReference>
<feature type="region of interest" description="Disordered" evidence="1">
    <location>
        <begin position="37"/>
        <end position="102"/>
    </location>
</feature>
<evidence type="ECO:0000256" key="1">
    <source>
        <dbReference type="SAM" id="MobiDB-lite"/>
    </source>
</evidence>
<proteinExistence type="predicted"/>
<dbReference type="STRING" id="709032.Sulku_0038"/>
<dbReference type="OrthoDB" id="5363503at2"/>
<dbReference type="RefSeq" id="WP_013458903.1">
    <property type="nucleotide sequence ID" value="NC_014762.1"/>
</dbReference>